<proteinExistence type="predicted"/>
<organism evidence="1 2">
    <name type="scientific">Macrosiphum euphorbiae</name>
    <name type="common">potato aphid</name>
    <dbReference type="NCBI Taxonomy" id="13131"/>
    <lineage>
        <taxon>Eukaryota</taxon>
        <taxon>Metazoa</taxon>
        <taxon>Ecdysozoa</taxon>
        <taxon>Arthropoda</taxon>
        <taxon>Hexapoda</taxon>
        <taxon>Insecta</taxon>
        <taxon>Pterygota</taxon>
        <taxon>Neoptera</taxon>
        <taxon>Paraneoptera</taxon>
        <taxon>Hemiptera</taxon>
        <taxon>Sternorrhyncha</taxon>
        <taxon>Aphidomorpha</taxon>
        <taxon>Aphidoidea</taxon>
        <taxon>Aphididae</taxon>
        <taxon>Macrosiphini</taxon>
        <taxon>Macrosiphum</taxon>
    </lineage>
</organism>
<dbReference type="Proteomes" id="UP001160148">
    <property type="component" value="Unassembled WGS sequence"/>
</dbReference>
<reference evidence="1 2" key="1">
    <citation type="submission" date="2023-01" db="EMBL/GenBank/DDBJ databases">
        <authorList>
            <person name="Whitehead M."/>
        </authorList>
    </citation>
    <scope>NUCLEOTIDE SEQUENCE [LARGE SCALE GENOMIC DNA]</scope>
</reference>
<accession>A0AAV0WHJ0</accession>
<evidence type="ECO:0000313" key="1">
    <source>
        <dbReference type="EMBL" id="CAI6355308.1"/>
    </source>
</evidence>
<dbReference type="EMBL" id="CARXXK010000002">
    <property type="protein sequence ID" value="CAI6355308.1"/>
    <property type="molecule type" value="Genomic_DNA"/>
</dbReference>
<comment type="caution">
    <text evidence="1">The sequence shown here is derived from an EMBL/GenBank/DDBJ whole genome shotgun (WGS) entry which is preliminary data.</text>
</comment>
<dbReference type="AlphaFoldDB" id="A0AAV0WHJ0"/>
<name>A0AAV0WHJ0_9HEMI</name>
<keyword evidence="2" id="KW-1185">Reference proteome</keyword>
<sequence length="124" mass="14330">MENEGNTEEELCQLCINKENFSNKREEAKECLERQAKRMKLQSDMSHPPALQGCNVRVKIPNVDRSKCNPQSIIAIVLEKTTDEFYRLGTKYGILKQLYARSQFSLCTEKFITLRDVPDVDICL</sequence>
<evidence type="ECO:0000313" key="2">
    <source>
        <dbReference type="Proteomes" id="UP001160148"/>
    </source>
</evidence>
<gene>
    <name evidence="1" type="ORF">MEUPH1_LOCUS11178</name>
</gene>
<protein>
    <submittedName>
        <fullName evidence="1">Uncharacterized protein</fullName>
    </submittedName>
</protein>